<protein>
    <submittedName>
        <fullName evidence="2">Thermolabile hemolysin</fullName>
    </submittedName>
</protein>
<dbReference type="GO" id="GO:0016788">
    <property type="term" value="F:hydrolase activity, acting on ester bonds"/>
    <property type="evidence" value="ECO:0007669"/>
    <property type="project" value="InterPro"/>
</dbReference>
<dbReference type="OrthoDB" id="1600564at2759"/>
<dbReference type="CDD" id="cd01846">
    <property type="entry name" value="fatty_acyltransferase_like"/>
    <property type="match status" value="1"/>
</dbReference>
<comment type="caution">
    <text evidence="2">The sequence shown here is derived from an EMBL/GenBank/DDBJ whole genome shotgun (WGS) entry which is preliminary data.</text>
</comment>
<evidence type="ECO:0000313" key="4">
    <source>
        <dbReference type="Proteomes" id="UP000188320"/>
    </source>
</evidence>
<reference evidence="4" key="2">
    <citation type="submission" date="2017-01" db="EMBL/GenBank/DDBJ databases">
        <authorList>
            <person name="Wang Y."/>
            <person name="White M."/>
            <person name="Kvist S."/>
            <person name="Moncalvo J.-M."/>
        </authorList>
    </citation>
    <scope>NUCLEOTIDE SEQUENCE [LARGE SCALE GENOMIC DNA]</scope>
    <source>
        <strain evidence="4">COL-18-3</strain>
    </source>
</reference>
<name>A0A1R1PQQ1_ZANCU</name>
<dbReference type="EMBL" id="LSSK01000070">
    <property type="protein sequence ID" value="OMH85616.1"/>
    <property type="molecule type" value="Genomic_DNA"/>
</dbReference>
<gene>
    <name evidence="2" type="ORF">AX774_g3175</name>
    <name evidence="3" type="ORF">AX774_g850</name>
</gene>
<evidence type="ECO:0000313" key="3">
    <source>
        <dbReference type="EMBL" id="OMH85616.1"/>
    </source>
</evidence>
<dbReference type="InterPro" id="IPR051058">
    <property type="entry name" value="GDSL_Est/Lipase"/>
</dbReference>
<accession>A0A1R1PQQ1</accession>
<dbReference type="SUPFAM" id="SSF52266">
    <property type="entry name" value="SGNH hydrolase"/>
    <property type="match status" value="1"/>
</dbReference>
<sequence length="413" mass="44368">MYSSCIRLYPAVKANVGNRLIVFGNSLSDIGNLFTQPLTNGVQWWMGRFSNGPVWNEYLAKWSGSTLINYAYGGATSNNTGIELFDNIKITVPDAYKQIGMFNSTFHGLFSKAVLSNDIAAIEIGGNDVLDGLSGLSSGAVDLDTYSSSIASSIGSSISRLTDMGYKRILVSNIPDISSSARAFTFPAPLRQQLVTFITAINTKTQVFISQFTQNKGLDLEYIRVLDFFGLVYQLQNPIVSAAMGLKNTTSPCSVTNTDGSLISACTDSSKYAFMDDIHPTTKVHALVGAAARSILLDEKFTITTDSVLGLISAYKIDDISTSNNPLFIADSFTTGVTNVPSYKVVRSAHDAAAIARVANEVAAAYASAWQSPTYEGALLSTTSSPVYITGPSKIPAYSTIRFSSYIRLGCRA</sequence>
<reference evidence="2" key="1">
    <citation type="submission" date="2017-01" db="EMBL/GenBank/DDBJ databases">
        <authorList>
            <person name="Mah S.A."/>
            <person name="Swanson W.J."/>
            <person name="Moy G.W."/>
            <person name="Vacquier V.D."/>
        </authorList>
    </citation>
    <scope>NUCLEOTIDE SEQUENCE [LARGE SCALE GENOMIC DNA]</scope>
    <source>
        <strain evidence="2">COL-18-3</strain>
    </source>
</reference>
<dbReference type="AlphaFoldDB" id="A0A1R1PQQ1"/>
<dbReference type="PANTHER" id="PTHR45648">
    <property type="entry name" value="GDSL LIPASE/ACYLHYDROLASE FAMILY PROTEIN (AFU_ORTHOLOGUE AFUA_4G14700)"/>
    <property type="match status" value="1"/>
</dbReference>
<dbReference type="PANTHER" id="PTHR45648:SF22">
    <property type="entry name" value="GDSL LIPASE_ACYLHYDROLASE FAMILY PROTEIN (AFU_ORTHOLOGUE AFUA_4G14700)"/>
    <property type="match status" value="1"/>
</dbReference>
<evidence type="ECO:0000313" key="2">
    <source>
        <dbReference type="EMBL" id="OMH83316.1"/>
    </source>
</evidence>
<dbReference type="Proteomes" id="UP000188320">
    <property type="component" value="Unassembled WGS sequence"/>
</dbReference>
<dbReference type="InterPro" id="IPR036514">
    <property type="entry name" value="SGNH_hydro_sf"/>
</dbReference>
<proteinExistence type="predicted"/>
<evidence type="ECO:0000256" key="1">
    <source>
        <dbReference type="ARBA" id="ARBA00022801"/>
    </source>
</evidence>
<dbReference type="Gene3D" id="3.40.50.1110">
    <property type="entry name" value="SGNH hydrolase"/>
    <property type="match status" value="1"/>
</dbReference>
<dbReference type="EMBL" id="LSSK01000445">
    <property type="protein sequence ID" value="OMH83316.1"/>
    <property type="molecule type" value="Genomic_DNA"/>
</dbReference>
<dbReference type="InterPro" id="IPR001087">
    <property type="entry name" value="GDSL"/>
</dbReference>
<keyword evidence="4" id="KW-1185">Reference proteome</keyword>
<dbReference type="Pfam" id="PF00657">
    <property type="entry name" value="Lipase_GDSL"/>
    <property type="match status" value="1"/>
</dbReference>
<organism evidence="2 4">
    <name type="scientific">Zancudomyces culisetae</name>
    <name type="common">Gut fungus</name>
    <name type="synonym">Smittium culisetae</name>
    <dbReference type="NCBI Taxonomy" id="1213189"/>
    <lineage>
        <taxon>Eukaryota</taxon>
        <taxon>Fungi</taxon>
        <taxon>Fungi incertae sedis</taxon>
        <taxon>Zoopagomycota</taxon>
        <taxon>Kickxellomycotina</taxon>
        <taxon>Harpellomycetes</taxon>
        <taxon>Harpellales</taxon>
        <taxon>Legeriomycetaceae</taxon>
        <taxon>Zancudomyces</taxon>
    </lineage>
</organism>
<keyword evidence="1" id="KW-0378">Hydrolase</keyword>